<sequence length="562" mass="62977">MCGMEYRLKKGSVYEGKVEKVDFPNKATVWVTDEDGQKEKAIVKNAIPGQTVRFCVNKKRKGHCEGRLMEVVEKSPLETNPACPHFGKCGGCTYQTVAYEEQLKIKSAQVEKLLNEVVSGELPFEGIIGSPVTEEYRNKMEFSFGDEYKDGPLALGLHKRNSMYDIVPVTECKIIDEDYRKILTCVQDYAIEKELPFQHKLSHEGYLRHLLVRKSVKTGQILVDIVTTTQIEHDFTELVNRLTSIEYKGTLTGVLHTFNDSLADAVINEKTELLYGQDYIEEELLGLRFKITPFSFFQTNSLGAEVLYSKAREYVLSGGFGDVAGSKPVIYDLYTGTGTIAQMLSPVASKVIGVEIVAEAVEAAKKNAAQNGLTNCEFIADDVLKALDNIEIKPDFIVLDPPRDGIHPKALEKIIDYGVDRMVYISCKPTSLARDLITLQERGYKVEKCCCVDMFPNTGHVETVVLLSQQKPDDTIEIDLDLDELDATSAELKATYQEIKDYVLKEFGLKVSSLYISQVKRKCGIEVGENYNLPKSENARVPQCPKEKEDAIKAALKYFAMI</sequence>
<keyword evidence="3 4" id="KW-0949">S-adenosyl-L-methionine</keyword>
<dbReference type="PANTHER" id="PTHR11061:SF30">
    <property type="entry name" value="TRNA (URACIL(54)-C(5))-METHYLTRANSFERASE"/>
    <property type="match status" value="1"/>
</dbReference>
<dbReference type="InterPro" id="IPR029063">
    <property type="entry name" value="SAM-dependent_MTases_sf"/>
</dbReference>
<dbReference type="NCBIfam" id="TIGR00479">
    <property type="entry name" value="rumA"/>
    <property type="match status" value="1"/>
</dbReference>
<dbReference type="GO" id="GO:0008173">
    <property type="term" value="F:RNA methyltransferase activity"/>
    <property type="evidence" value="ECO:0007669"/>
    <property type="project" value="InterPro"/>
</dbReference>
<evidence type="ECO:0000256" key="4">
    <source>
        <dbReference type="PROSITE-ProRule" id="PRU01024"/>
    </source>
</evidence>
<dbReference type="Gene3D" id="3.40.50.150">
    <property type="entry name" value="Vaccinia Virus protein VP39"/>
    <property type="match status" value="1"/>
</dbReference>
<dbReference type="CDD" id="cd02440">
    <property type="entry name" value="AdoMet_MTases"/>
    <property type="match status" value="1"/>
</dbReference>
<accession>A0A174ZRA0</accession>
<dbReference type="SUPFAM" id="SSF53335">
    <property type="entry name" value="S-adenosyl-L-methionine-dependent methyltransferases"/>
    <property type="match status" value="1"/>
</dbReference>
<evidence type="ECO:0000313" key="7">
    <source>
        <dbReference type="Proteomes" id="UP000095780"/>
    </source>
</evidence>
<evidence type="ECO:0000313" key="6">
    <source>
        <dbReference type="EMBL" id="CUQ88287.1"/>
    </source>
</evidence>
<evidence type="ECO:0000256" key="5">
    <source>
        <dbReference type="PROSITE-ProRule" id="PRU10015"/>
    </source>
</evidence>
<proteinExistence type="inferred from homology"/>
<dbReference type="AlphaFoldDB" id="A0A174ZRA0"/>
<feature type="binding site" evidence="4">
    <location>
        <position position="298"/>
    </location>
    <ligand>
        <name>S-adenosyl-L-methionine</name>
        <dbReference type="ChEBI" id="CHEBI:59789"/>
    </ligand>
</feature>
<name>A0A174ZRA0_9FIRM</name>
<feature type="binding site" evidence="4">
    <location>
        <position position="400"/>
    </location>
    <ligand>
        <name>S-adenosyl-L-methionine</name>
        <dbReference type="ChEBI" id="CHEBI:59789"/>
    </ligand>
</feature>
<feature type="active site" description="Nucleophile" evidence="4">
    <location>
        <position position="427"/>
    </location>
</feature>
<reference evidence="6 7" key="1">
    <citation type="submission" date="2015-09" db="EMBL/GenBank/DDBJ databases">
        <authorList>
            <consortium name="Pathogen Informatics"/>
        </authorList>
    </citation>
    <scope>NUCLEOTIDE SEQUENCE [LARGE SCALE GENOMIC DNA]</scope>
    <source>
        <strain evidence="6 7">2789STDY5834878</strain>
    </source>
</reference>
<dbReference type="InterPro" id="IPR010280">
    <property type="entry name" value="U5_MeTrfase_fam"/>
</dbReference>
<dbReference type="Gene3D" id="2.40.50.140">
    <property type="entry name" value="Nucleic acid-binding proteins"/>
    <property type="match status" value="1"/>
</dbReference>
<dbReference type="EC" id="2.1.1.189" evidence="6"/>
<dbReference type="EMBL" id="CZBV01000006">
    <property type="protein sequence ID" value="CUQ88287.1"/>
    <property type="molecule type" value="Genomic_DNA"/>
</dbReference>
<feature type="binding site" evidence="4">
    <location>
        <position position="355"/>
    </location>
    <ligand>
        <name>S-adenosyl-L-methionine</name>
        <dbReference type="ChEBI" id="CHEBI:59789"/>
    </ligand>
</feature>
<comment type="similarity">
    <text evidence="4">Belongs to the class I-like SAM-binding methyltransferase superfamily. RNA M5U methyltransferase family.</text>
</comment>
<gene>
    <name evidence="6" type="primary">rlmCD_2</name>
    <name evidence="6" type="ORF">ERS852492_02226</name>
</gene>
<keyword evidence="2 4" id="KW-0808">Transferase</keyword>
<dbReference type="PANTHER" id="PTHR11061">
    <property type="entry name" value="RNA M5U METHYLTRANSFERASE"/>
    <property type="match status" value="1"/>
</dbReference>
<dbReference type="Proteomes" id="UP000095780">
    <property type="component" value="Unassembled WGS sequence"/>
</dbReference>
<dbReference type="GO" id="GO:0006396">
    <property type="term" value="P:RNA processing"/>
    <property type="evidence" value="ECO:0007669"/>
    <property type="project" value="InterPro"/>
</dbReference>
<dbReference type="InterPro" id="IPR012340">
    <property type="entry name" value="NA-bd_OB-fold"/>
</dbReference>
<protein>
    <submittedName>
        <fullName evidence="6">23S rRNA (Uracil-C(5))-methyltransferase RlmCD</fullName>
        <ecNumber evidence="6">2.1.1.189</ecNumber>
    </submittedName>
</protein>
<feature type="active site" evidence="5">
    <location>
        <position position="427"/>
    </location>
</feature>
<keyword evidence="1 4" id="KW-0489">Methyltransferase</keyword>
<dbReference type="Pfam" id="PF05958">
    <property type="entry name" value="tRNA_U5-meth_tr"/>
    <property type="match status" value="1"/>
</dbReference>
<feature type="binding site" evidence="4">
    <location>
        <position position="334"/>
    </location>
    <ligand>
        <name>S-adenosyl-L-methionine</name>
        <dbReference type="ChEBI" id="CHEBI:59789"/>
    </ligand>
</feature>
<evidence type="ECO:0000256" key="1">
    <source>
        <dbReference type="ARBA" id="ARBA00022603"/>
    </source>
</evidence>
<evidence type="ECO:0000256" key="2">
    <source>
        <dbReference type="ARBA" id="ARBA00022679"/>
    </source>
</evidence>
<dbReference type="GO" id="GO:0032259">
    <property type="term" value="P:methylation"/>
    <property type="evidence" value="ECO:0007669"/>
    <property type="project" value="UniProtKB-KW"/>
</dbReference>
<evidence type="ECO:0000256" key="3">
    <source>
        <dbReference type="ARBA" id="ARBA00022691"/>
    </source>
</evidence>
<organism evidence="6 7">
    <name type="scientific">Lachnospira eligens</name>
    <dbReference type="NCBI Taxonomy" id="39485"/>
    <lineage>
        <taxon>Bacteria</taxon>
        <taxon>Bacillati</taxon>
        <taxon>Bacillota</taxon>
        <taxon>Clostridia</taxon>
        <taxon>Lachnospirales</taxon>
        <taxon>Lachnospiraceae</taxon>
        <taxon>Lachnospira</taxon>
    </lineage>
</organism>
<dbReference type="PROSITE" id="PS51687">
    <property type="entry name" value="SAM_MT_RNA_M5U"/>
    <property type="match status" value="1"/>
</dbReference>
<dbReference type="InterPro" id="IPR030390">
    <property type="entry name" value="MeTrfase_TrmA_AS"/>
</dbReference>
<dbReference type="Gene3D" id="2.40.50.1070">
    <property type="match status" value="1"/>
</dbReference>
<dbReference type="PROSITE" id="PS01230">
    <property type="entry name" value="TRMA_1"/>
    <property type="match status" value="1"/>
</dbReference>